<reference evidence="1 2" key="1">
    <citation type="submission" date="2024-02" db="EMBL/GenBank/DDBJ databases">
        <authorList>
            <person name="Chen Y."/>
            <person name="Shah S."/>
            <person name="Dougan E. K."/>
            <person name="Thang M."/>
            <person name="Chan C."/>
        </authorList>
    </citation>
    <scope>NUCLEOTIDE SEQUENCE [LARGE SCALE GENOMIC DNA]</scope>
</reference>
<organism evidence="1 2">
    <name type="scientific">Durusdinium trenchii</name>
    <dbReference type="NCBI Taxonomy" id="1381693"/>
    <lineage>
        <taxon>Eukaryota</taxon>
        <taxon>Sar</taxon>
        <taxon>Alveolata</taxon>
        <taxon>Dinophyceae</taxon>
        <taxon>Suessiales</taxon>
        <taxon>Symbiodiniaceae</taxon>
        <taxon>Durusdinium</taxon>
    </lineage>
</organism>
<dbReference type="EMBL" id="CAXAMM010001226">
    <property type="protein sequence ID" value="CAK8991118.1"/>
    <property type="molecule type" value="Genomic_DNA"/>
</dbReference>
<gene>
    <name evidence="1" type="ORF">SCF082_LOCUS2523</name>
</gene>
<comment type="caution">
    <text evidence="1">The sequence shown here is derived from an EMBL/GenBank/DDBJ whole genome shotgun (WGS) entry which is preliminary data.</text>
</comment>
<evidence type="ECO:0000313" key="1">
    <source>
        <dbReference type="EMBL" id="CAK8991118.1"/>
    </source>
</evidence>
<accession>A0ABP0HMV0</accession>
<keyword evidence="2" id="KW-1185">Reference proteome</keyword>
<sequence length="130" mass="14045">MNAFVLGAADVPPAVADAQERLLPQLWSKARIASRQLTLPPGFELPHCGLRGELPLDGDLGIVLVCDYAVDGLTIETPVLSNDLSRWGLSFTAALSKALEHLRARTKRGPPAERRWEHHPTGCGESCLLG</sequence>
<proteinExistence type="predicted"/>
<dbReference type="Proteomes" id="UP001642464">
    <property type="component" value="Unassembled WGS sequence"/>
</dbReference>
<protein>
    <submittedName>
        <fullName evidence="1">Uncharacterized protein</fullName>
    </submittedName>
</protein>
<evidence type="ECO:0000313" key="2">
    <source>
        <dbReference type="Proteomes" id="UP001642464"/>
    </source>
</evidence>
<name>A0ABP0HMV0_9DINO</name>